<gene>
    <name evidence="2" type="ORF">WOLCODRAFT_143901</name>
</gene>
<feature type="compositionally biased region" description="Acidic residues" evidence="1">
    <location>
        <begin position="388"/>
        <end position="399"/>
    </location>
</feature>
<dbReference type="Proteomes" id="UP000218811">
    <property type="component" value="Unassembled WGS sequence"/>
</dbReference>
<evidence type="ECO:0000313" key="2">
    <source>
        <dbReference type="EMBL" id="PCH42167.1"/>
    </source>
</evidence>
<reference evidence="2 3" key="1">
    <citation type="journal article" date="2012" name="Science">
        <title>The Paleozoic origin of enzymatic lignin decomposition reconstructed from 31 fungal genomes.</title>
        <authorList>
            <person name="Floudas D."/>
            <person name="Binder M."/>
            <person name="Riley R."/>
            <person name="Barry K."/>
            <person name="Blanchette R.A."/>
            <person name="Henrissat B."/>
            <person name="Martinez A.T."/>
            <person name="Otillar R."/>
            <person name="Spatafora J.W."/>
            <person name="Yadav J.S."/>
            <person name="Aerts A."/>
            <person name="Benoit I."/>
            <person name="Boyd A."/>
            <person name="Carlson A."/>
            <person name="Copeland A."/>
            <person name="Coutinho P.M."/>
            <person name="de Vries R.P."/>
            <person name="Ferreira P."/>
            <person name="Findley K."/>
            <person name="Foster B."/>
            <person name="Gaskell J."/>
            <person name="Glotzer D."/>
            <person name="Gorecki P."/>
            <person name="Heitman J."/>
            <person name="Hesse C."/>
            <person name="Hori C."/>
            <person name="Igarashi K."/>
            <person name="Jurgens J.A."/>
            <person name="Kallen N."/>
            <person name="Kersten P."/>
            <person name="Kohler A."/>
            <person name="Kuees U."/>
            <person name="Kumar T.K.A."/>
            <person name="Kuo A."/>
            <person name="LaButti K."/>
            <person name="Larrondo L.F."/>
            <person name="Lindquist E."/>
            <person name="Ling A."/>
            <person name="Lombard V."/>
            <person name="Lucas S."/>
            <person name="Lundell T."/>
            <person name="Martin R."/>
            <person name="McLaughlin D.J."/>
            <person name="Morgenstern I."/>
            <person name="Morin E."/>
            <person name="Murat C."/>
            <person name="Nagy L.G."/>
            <person name="Nolan M."/>
            <person name="Ohm R.A."/>
            <person name="Patyshakuliyeva A."/>
            <person name="Rokas A."/>
            <person name="Ruiz-Duenas F.J."/>
            <person name="Sabat G."/>
            <person name="Salamov A."/>
            <person name="Samejima M."/>
            <person name="Schmutz J."/>
            <person name="Slot J.C."/>
            <person name="St John F."/>
            <person name="Stenlid J."/>
            <person name="Sun H."/>
            <person name="Sun S."/>
            <person name="Syed K."/>
            <person name="Tsang A."/>
            <person name="Wiebenga A."/>
            <person name="Young D."/>
            <person name="Pisabarro A."/>
            <person name="Eastwood D.C."/>
            <person name="Martin F."/>
            <person name="Cullen D."/>
            <person name="Grigoriev I.V."/>
            <person name="Hibbett D.S."/>
        </authorList>
    </citation>
    <scope>NUCLEOTIDE SEQUENCE [LARGE SCALE GENOMIC DNA]</scope>
    <source>
        <strain evidence="2 3">MD-104</strain>
    </source>
</reference>
<name>A0A2H3K184_WOLCO</name>
<feature type="region of interest" description="Disordered" evidence="1">
    <location>
        <begin position="381"/>
        <end position="439"/>
    </location>
</feature>
<dbReference type="OrthoDB" id="2349883at2759"/>
<proteinExistence type="predicted"/>
<sequence>MTGMHKRAVLALQRSCNARLMSNGAHQPLYPPKVRAFPFALSKDEAINRLAVVMSIRCWGRDFLGSVCARYFPSLGAKPIQPTRIQAVYLPVWIVDALLTAKAEGPNLHKGYRSQRREAYLQGCSMPGFVHEPLSRLSFATAAVEQYDTIRFTEDLLTQRGTDIHCLPYTLTPFSLVEMAKTIRQDQNIGSDIHFVPKSVQEIMIAAYPVLVPIYLAQYEAWTVDPDDRTTITVALEAHQKNGRIIGEDNDKQIGENMLKHQPPDSVPTIFVNFIKRLSPSEFFANPPGNVHSFVPKQEPPVMEHVTIATALQSYLNSVAAKKGALEDYYAKYFLYGENNVDWEDMRIREYSSSDMSNTRNWQILMQLLDMERIRTEDLEDLAQSVSEAEDSKEEEEDESRSLFRHRAEQTRKKSKMLEEMVARSKPEWLKKWERSRRQ</sequence>
<evidence type="ECO:0000313" key="3">
    <source>
        <dbReference type="Proteomes" id="UP000218811"/>
    </source>
</evidence>
<dbReference type="OMA" id="PVYFPAW"/>
<protein>
    <submittedName>
        <fullName evidence="2">Uncharacterized protein</fullName>
    </submittedName>
</protein>
<feature type="compositionally biased region" description="Basic and acidic residues" evidence="1">
    <location>
        <begin position="400"/>
        <end position="433"/>
    </location>
</feature>
<accession>A0A2H3K184</accession>
<evidence type="ECO:0000256" key="1">
    <source>
        <dbReference type="SAM" id="MobiDB-lite"/>
    </source>
</evidence>
<dbReference type="EMBL" id="KB468124">
    <property type="protein sequence ID" value="PCH42167.1"/>
    <property type="molecule type" value="Genomic_DNA"/>
</dbReference>
<organism evidence="2 3">
    <name type="scientific">Wolfiporia cocos (strain MD-104)</name>
    <name type="common">Brown rot fungus</name>
    <dbReference type="NCBI Taxonomy" id="742152"/>
    <lineage>
        <taxon>Eukaryota</taxon>
        <taxon>Fungi</taxon>
        <taxon>Dikarya</taxon>
        <taxon>Basidiomycota</taxon>
        <taxon>Agaricomycotina</taxon>
        <taxon>Agaricomycetes</taxon>
        <taxon>Polyporales</taxon>
        <taxon>Phaeolaceae</taxon>
        <taxon>Wolfiporia</taxon>
    </lineage>
</organism>
<dbReference type="AlphaFoldDB" id="A0A2H3K184"/>
<keyword evidence="3" id="KW-1185">Reference proteome</keyword>